<feature type="compositionally biased region" description="Low complexity" evidence="2">
    <location>
        <begin position="47"/>
        <end position="58"/>
    </location>
</feature>
<evidence type="ECO:0000256" key="2">
    <source>
        <dbReference type="SAM" id="MobiDB-lite"/>
    </source>
</evidence>
<dbReference type="PANTHER" id="PTHR15901:SF16">
    <property type="entry name" value="TESTICULAR HAPLOID EXPRESSED GENE PROTEIN"/>
    <property type="match status" value="1"/>
</dbReference>
<sequence length="372" mass="42485">MDEHQQSLLSNHISQAGDGSEKEPDDGALSFESAMYENPWLQGPMYQETNEGEQGSQGGELEIPAEEVIGEELQEAPDLIKTLEQEVEDEVHEISQLSIVEKPTSTSMAKGKRRRRLSQLARPKTNWQSVKDRPGCCCKGYAWISPRKTTLQFCLYWPSVYWTERFLEDTTLTITVPAVSCRVEELARPRRFYLEYYNNNRTTPIWPISRPTLEYNASNRLKELAVPKVRNNIWSINMSEVSQVSRAARLAVPSPRILRLAKPRAPATLLKEWNPLPKPKPHVSDYNRLLQLAMPKVQSDKCVPDRSPRWEVLDVTKKAVATPRIISLAKPRVRKDLNESYDPYYISPASLVARASPRLYELATPKSITKKL</sequence>
<dbReference type="AlphaFoldDB" id="A0A8C0X126"/>
<name>A0A8C0X126_CASCN</name>
<keyword evidence="1" id="KW-0677">Repeat</keyword>
<evidence type="ECO:0000313" key="3">
    <source>
        <dbReference type="Ensembl" id="ENSCCNP00000020608.1"/>
    </source>
</evidence>
<protein>
    <submittedName>
        <fullName evidence="5">Testicular haploid expressed gene protein</fullName>
    </submittedName>
</protein>
<feature type="compositionally biased region" description="Polar residues" evidence="2">
    <location>
        <begin position="1"/>
        <end position="14"/>
    </location>
</feature>
<dbReference type="KEGG" id="ccan:109686099"/>
<proteinExistence type="predicted"/>
<dbReference type="Pfam" id="PF14912">
    <property type="entry name" value="THEG"/>
    <property type="match status" value="4"/>
</dbReference>
<dbReference type="GO" id="GO:0007283">
    <property type="term" value="P:spermatogenesis"/>
    <property type="evidence" value="ECO:0007669"/>
    <property type="project" value="TreeGrafter"/>
</dbReference>
<reference evidence="5" key="2">
    <citation type="submission" date="2025-04" db="UniProtKB">
        <authorList>
            <consortium name="RefSeq"/>
        </authorList>
    </citation>
    <scope>IDENTIFICATION</scope>
    <source>
        <tissue evidence="5">Leukocyte</tissue>
    </source>
</reference>
<keyword evidence="4" id="KW-1185">Reference proteome</keyword>
<dbReference type="CTD" id="51298"/>
<dbReference type="GeneID" id="109686099"/>
<reference evidence="3" key="1">
    <citation type="submission" date="2023-09" db="UniProtKB">
        <authorList>
            <consortium name="Ensembl"/>
        </authorList>
    </citation>
    <scope>IDENTIFICATION</scope>
</reference>
<dbReference type="InterPro" id="IPR006623">
    <property type="entry name" value="THEG"/>
</dbReference>
<dbReference type="Proteomes" id="UP001732720">
    <property type="component" value="Chromosome 14"/>
</dbReference>
<dbReference type="SMART" id="SM00705">
    <property type="entry name" value="THEG"/>
    <property type="match status" value="7"/>
</dbReference>
<feature type="region of interest" description="Disordered" evidence="2">
    <location>
        <begin position="1"/>
        <end position="58"/>
    </location>
</feature>
<dbReference type="PANTHER" id="PTHR15901">
    <property type="entry name" value="TESTICULAR HAPLOID EXPRESSED GENE PROTEIN"/>
    <property type="match status" value="1"/>
</dbReference>
<dbReference type="OrthoDB" id="25466at2759"/>
<gene>
    <name evidence="3 5" type="primary">Theg</name>
</gene>
<dbReference type="InterPro" id="IPR042401">
    <property type="entry name" value="SPMAP2-like"/>
</dbReference>
<evidence type="ECO:0000256" key="1">
    <source>
        <dbReference type="ARBA" id="ARBA00022737"/>
    </source>
</evidence>
<organism evidence="3">
    <name type="scientific">Castor canadensis</name>
    <name type="common">American beaver</name>
    <dbReference type="NCBI Taxonomy" id="51338"/>
    <lineage>
        <taxon>Eukaryota</taxon>
        <taxon>Metazoa</taxon>
        <taxon>Chordata</taxon>
        <taxon>Craniata</taxon>
        <taxon>Vertebrata</taxon>
        <taxon>Euteleostomi</taxon>
        <taxon>Mammalia</taxon>
        <taxon>Eutheria</taxon>
        <taxon>Euarchontoglires</taxon>
        <taxon>Glires</taxon>
        <taxon>Rodentia</taxon>
        <taxon>Castorimorpha</taxon>
        <taxon>Castoridae</taxon>
        <taxon>Castor</taxon>
    </lineage>
</organism>
<dbReference type="Ensembl" id="ENSCCNT00000026601.1">
    <property type="protein sequence ID" value="ENSCCNP00000020608.1"/>
    <property type="gene ID" value="ENSCCNG00000020530.1"/>
</dbReference>
<evidence type="ECO:0000313" key="5">
    <source>
        <dbReference type="RefSeq" id="XP_020018816.1"/>
    </source>
</evidence>
<evidence type="ECO:0000313" key="4">
    <source>
        <dbReference type="Proteomes" id="UP001732720"/>
    </source>
</evidence>
<dbReference type="RefSeq" id="XP_020018816.1">
    <property type="nucleotide sequence ID" value="XM_020163227.1"/>
</dbReference>
<accession>A0A8C0X126</accession>